<protein>
    <submittedName>
        <fullName evidence="2">Transposase</fullName>
    </submittedName>
</protein>
<dbReference type="Proteomes" id="UP000321960">
    <property type="component" value="Unassembled WGS sequence"/>
</dbReference>
<comment type="caution">
    <text evidence="2">The sequence shown here is derived from an EMBL/GenBank/DDBJ whole genome shotgun (WGS) entry which is preliminary data.</text>
</comment>
<dbReference type="Proteomes" id="UP001156856">
    <property type="component" value="Unassembled WGS sequence"/>
</dbReference>
<evidence type="ECO:0000313" key="3">
    <source>
        <dbReference type="EMBL" id="GLS65516.1"/>
    </source>
</evidence>
<gene>
    <name evidence="3" type="ORF">GCM10007888_38980</name>
    <name evidence="2" type="ORF">MOX02_45140</name>
</gene>
<dbReference type="EMBL" id="BSPK01000072">
    <property type="protein sequence ID" value="GLS65516.1"/>
    <property type="molecule type" value="Genomic_DNA"/>
</dbReference>
<evidence type="ECO:0000259" key="1">
    <source>
        <dbReference type="Pfam" id="PF13340"/>
    </source>
</evidence>
<proteinExistence type="predicted"/>
<dbReference type="InterPro" id="IPR025161">
    <property type="entry name" value="IS402-like_dom"/>
</dbReference>
<dbReference type="PANTHER" id="PTHR46637:SF1">
    <property type="entry name" value="BLL5188 PROTEIN"/>
    <property type="match status" value="1"/>
</dbReference>
<dbReference type="InterPro" id="IPR052909">
    <property type="entry name" value="Transposase_6_like"/>
</dbReference>
<keyword evidence="5" id="KW-1185">Reference proteome</keyword>
<sequence length="132" mass="14836">MLEDAEWRKLAPLIEACRPRGKTPPQELRRTISAILWRHQNGAKWRAIPAEFGPWARAAQTFIRWARLGVWERLLRLAQHAGVQLGMTFLDGTSIRAHQKAAGAYRKGAHKLSGTGARRWAARAVALAQRPA</sequence>
<dbReference type="AlphaFoldDB" id="A0A512J940"/>
<name>A0A512J940_9HYPH</name>
<reference evidence="5" key="2">
    <citation type="journal article" date="2019" name="Int. J. Syst. Evol. Microbiol.">
        <title>The Global Catalogue of Microorganisms (GCM) 10K type strain sequencing project: providing services to taxonomists for standard genome sequencing and annotation.</title>
        <authorList>
            <consortium name="The Broad Institute Genomics Platform"/>
            <consortium name="The Broad Institute Genome Sequencing Center for Infectious Disease"/>
            <person name="Wu L."/>
            <person name="Ma J."/>
        </authorList>
    </citation>
    <scope>NUCLEOTIDE SEQUENCE [LARGE SCALE GENOMIC DNA]</scope>
    <source>
        <strain evidence="5">NBRC 107715</strain>
    </source>
</reference>
<dbReference type="EMBL" id="BJZU01000104">
    <property type="protein sequence ID" value="GEP06476.1"/>
    <property type="molecule type" value="Genomic_DNA"/>
</dbReference>
<evidence type="ECO:0000313" key="2">
    <source>
        <dbReference type="EMBL" id="GEP06476.1"/>
    </source>
</evidence>
<feature type="domain" description="Insertion element IS402-like" evidence="1">
    <location>
        <begin position="2"/>
        <end position="74"/>
    </location>
</feature>
<dbReference type="Pfam" id="PF13340">
    <property type="entry name" value="DUF4096"/>
    <property type="match status" value="1"/>
</dbReference>
<evidence type="ECO:0000313" key="5">
    <source>
        <dbReference type="Proteomes" id="UP001156856"/>
    </source>
</evidence>
<reference evidence="3" key="4">
    <citation type="submission" date="2023-01" db="EMBL/GenBank/DDBJ databases">
        <title>Draft genome sequence of Methylobacterium oxalidis strain NBRC 107715.</title>
        <authorList>
            <person name="Sun Q."/>
            <person name="Mori K."/>
        </authorList>
    </citation>
    <scope>NUCLEOTIDE SEQUENCE</scope>
    <source>
        <strain evidence="3">NBRC 107715</strain>
    </source>
</reference>
<reference evidence="2 4" key="3">
    <citation type="submission" date="2019-07" db="EMBL/GenBank/DDBJ databases">
        <title>Whole genome shotgun sequence of Methylobacterium oxalidis NBRC 107715.</title>
        <authorList>
            <person name="Hosoyama A."/>
            <person name="Uohara A."/>
            <person name="Ohji S."/>
            <person name="Ichikawa N."/>
        </authorList>
    </citation>
    <scope>NUCLEOTIDE SEQUENCE [LARGE SCALE GENOMIC DNA]</scope>
    <source>
        <strain evidence="2 4">NBRC 107715</strain>
    </source>
</reference>
<organism evidence="2 4">
    <name type="scientific">Methylobacterium oxalidis</name>
    <dbReference type="NCBI Taxonomy" id="944322"/>
    <lineage>
        <taxon>Bacteria</taxon>
        <taxon>Pseudomonadati</taxon>
        <taxon>Pseudomonadota</taxon>
        <taxon>Alphaproteobacteria</taxon>
        <taxon>Hyphomicrobiales</taxon>
        <taxon>Methylobacteriaceae</taxon>
        <taxon>Methylobacterium</taxon>
    </lineage>
</organism>
<reference evidence="3" key="1">
    <citation type="journal article" date="2014" name="Int. J. Syst. Evol. Microbiol.">
        <title>Complete genome of a new Firmicutes species belonging to the dominant human colonic microbiota ('Ruminococcus bicirculans') reveals two chromosomes and a selective capacity to utilize plant glucans.</title>
        <authorList>
            <consortium name="NISC Comparative Sequencing Program"/>
            <person name="Wegmann U."/>
            <person name="Louis P."/>
            <person name="Goesmann A."/>
            <person name="Henrissat B."/>
            <person name="Duncan S.H."/>
            <person name="Flint H.J."/>
        </authorList>
    </citation>
    <scope>NUCLEOTIDE SEQUENCE</scope>
    <source>
        <strain evidence="3">NBRC 107715</strain>
    </source>
</reference>
<dbReference type="PANTHER" id="PTHR46637">
    <property type="entry name" value="TIS1421-TRANSPOSASE PROTEIN A"/>
    <property type="match status" value="1"/>
</dbReference>
<evidence type="ECO:0000313" key="4">
    <source>
        <dbReference type="Proteomes" id="UP000321960"/>
    </source>
</evidence>
<accession>A0A512J940</accession>